<name>A0ABQ5KDB0_9EUKA</name>
<evidence type="ECO:0000259" key="2">
    <source>
        <dbReference type="PROSITE" id="PS50158"/>
    </source>
</evidence>
<keyword evidence="1" id="KW-0862">Zinc</keyword>
<proteinExistence type="predicted"/>
<evidence type="ECO:0000256" key="1">
    <source>
        <dbReference type="PROSITE-ProRule" id="PRU00047"/>
    </source>
</evidence>
<organism evidence="3 4">
    <name type="scientific">Aduncisulcus paluster</name>
    <dbReference type="NCBI Taxonomy" id="2918883"/>
    <lineage>
        <taxon>Eukaryota</taxon>
        <taxon>Metamonada</taxon>
        <taxon>Carpediemonas-like organisms</taxon>
        <taxon>Aduncisulcus</taxon>
    </lineage>
</organism>
<dbReference type="InterPro" id="IPR036875">
    <property type="entry name" value="Znf_CCHC_sf"/>
</dbReference>
<dbReference type="EMBL" id="BQXS01008859">
    <property type="protein sequence ID" value="GKT30540.1"/>
    <property type="molecule type" value="Genomic_DNA"/>
</dbReference>
<keyword evidence="4" id="KW-1185">Reference proteome</keyword>
<keyword evidence="1" id="KW-0863">Zinc-finger</keyword>
<sequence>MKEMLAMRDEVLHHSKDFGIVLRESGGKRRFQPQESFRRTGTDRFKRHASAGASKEIRCFKCGRVGHKAYECKYTKRSDKPQSVKAKMAGVSSKAPVEYMMFLTPDGYEEPIKVMLDSGAEH</sequence>
<dbReference type="SUPFAM" id="SSF57756">
    <property type="entry name" value="Retrovirus zinc finger-like domains"/>
    <property type="match status" value="1"/>
</dbReference>
<feature type="non-terminal residue" evidence="3">
    <location>
        <position position="122"/>
    </location>
</feature>
<reference evidence="3" key="1">
    <citation type="submission" date="2022-03" db="EMBL/GenBank/DDBJ databases">
        <title>Draft genome sequence of Aduncisulcus paluster, a free-living microaerophilic Fornicata.</title>
        <authorList>
            <person name="Yuyama I."/>
            <person name="Kume K."/>
            <person name="Tamura T."/>
            <person name="Inagaki Y."/>
            <person name="Hashimoto T."/>
        </authorList>
    </citation>
    <scope>NUCLEOTIDE SEQUENCE</scope>
    <source>
        <strain evidence="3">NY0171</strain>
    </source>
</reference>
<evidence type="ECO:0000313" key="3">
    <source>
        <dbReference type="EMBL" id="GKT30540.1"/>
    </source>
</evidence>
<dbReference type="Proteomes" id="UP001057375">
    <property type="component" value="Unassembled WGS sequence"/>
</dbReference>
<accession>A0ABQ5KDB0</accession>
<comment type="caution">
    <text evidence="3">The sequence shown here is derived from an EMBL/GenBank/DDBJ whole genome shotgun (WGS) entry which is preliminary data.</text>
</comment>
<dbReference type="InterPro" id="IPR001878">
    <property type="entry name" value="Znf_CCHC"/>
</dbReference>
<keyword evidence="1" id="KW-0479">Metal-binding</keyword>
<gene>
    <name evidence="3" type="ORF">ADUPG1_005537</name>
</gene>
<dbReference type="Pfam" id="PF00098">
    <property type="entry name" value="zf-CCHC"/>
    <property type="match status" value="1"/>
</dbReference>
<protein>
    <recommendedName>
        <fullName evidence="2">CCHC-type domain-containing protein</fullName>
    </recommendedName>
</protein>
<dbReference type="PROSITE" id="PS50158">
    <property type="entry name" value="ZF_CCHC"/>
    <property type="match status" value="1"/>
</dbReference>
<evidence type="ECO:0000313" key="4">
    <source>
        <dbReference type="Proteomes" id="UP001057375"/>
    </source>
</evidence>
<dbReference type="Gene3D" id="4.10.60.10">
    <property type="entry name" value="Zinc finger, CCHC-type"/>
    <property type="match status" value="1"/>
</dbReference>
<feature type="domain" description="CCHC-type" evidence="2">
    <location>
        <begin position="58"/>
        <end position="73"/>
    </location>
</feature>